<name>A0ACB1AG59_MELEN</name>
<evidence type="ECO:0000313" key="2">
    <source>
        <dbReference type="Proteomes" id="UP001497535"/>
    </source>
</evidence>
<sequence>MISQGINEYSKIGYNTFDSQIIDVSKVEVTKFLEIFIKKIFFREQMVSGKMMDQGPTLVITFQVFMIHVLKNKEGKVIEGDPNNAIRVHHVWVLCRDMEEFNPATAWKLLELHVQKGNLVL</sequence>
<keyword evidence="2" id="KW-1185">Reference proteome</keyword>
<reference evidence="1" key="1">
    <citation type="submission" date="2023-11" db="EMBL/GenBank/DDBJ databases">
        <authorList>
            <person name="Poullet M."/>
        </authorList>
    </citation>
    <scope>NUCLEOTIDE SEQUENCE</scope>
    <source>
        <strain evidence="1">E1834</strain>
    </source>
</reference>
<accession>A0ACB1AG59</accession>
<dbReference type="EMBL" id="CAVMJV010000080">
    <property type="protein sequence ID" value="CAK5090011.1"/>
    <property type="molecule type" value="Genomic_DNA"/>
</dbReference>
<comment type="caution">
    <text evidence="1">The sequence shown here is derived from an EMBL/GenBank/DDBJ whole genome shotgun (WGS) entry which is preliminary data.</text>
</comment>
<organism evidence="1 2">
    <name type="scientific">Meloidogyne enterolobii</name>
    <name type="common">Root-knot nematode worm</name>
    <name type="synonym">Meloidogyne mayaguensis</name>
    <dbReference type="NCBI Taxonomy" id="390850"/>
    <lineage>
        <taxon>Eukaryota</taxon>
        <taxon>Metazoa</taxon>
        <taxon>Ecdysozoa</taxon>
        <taxon>Nematoda</taxon>
        <taxon>Chromadorea</taxon>
        <taxon>Rhabditida</taxon>
        <taxon>Tylenchina</taxon>
        <taxon>Tylenchomorpha</taxon>
        <taxon>Tylenchoidea</taxon>
        <taxon>Meloidogynidae</taxon>
        <taxon>Meloidogyninae</taxon>
        <taxon>Meloidogyne</taxon>
    </lineage>
</organism>
<evidence type="ECO:0000313" key="1">
    <source>
        <dbReference type="EMBL" id="CAK5090011.1"/>
    </source>
</evidence>
<protein>
    <submittedName>
        <fullName evidence="1">Uncharacterized protein</fullName>
    </submittedName>
</protein>
<dbReference type="Proteomes" id="UP001497535">
    <property type="component" value="Unassembled WGS sequence"/>
</dbReference>
<gene>
    <name evidence="1" type="ORF">MENTE1834_LOCUS37772</name>
</gene>
<proteinExistence type="predicted"/>